<gene>
    <name evidence="3" type="ORF">Baya_15147</name>
</gene>
<evidence type="ECO:0000313" key="4">
    <source>
        <dbReference type="Proteomes" id="UP000319801"/>
    </source>
</evidence>
<accession>A0A556VB90</accession>
<feature type="domain" description="PXA" evidence="2">
    <location>
        <begin position="106"/>
        <end position="228"/>
    </location>
</feature>
<feature type="transmembrane region" description="Helical" evidence="1">
    <location>
        <begin position="20"/>
        <end position="39"/>
    </location>
</feature>
<organism evidence="3 4">
    <name type="scientific">Bagarius yarrelli</name>
    <name type="common">Goonch</name>
    <name type="synonym">Bagrus yarrelli</name>
    <dbReference type="NCBI Taxonomy" id="175774"/>
    <lineage>
        <taxon>Eukaryota</taxon>
        <taxon>Metazoa</taxon>
        <taxon>Chordata</taxon>
        <taxon>Craniata</taxon>
        <taxon>Vertebrata</taxon>
        <taxon>Euteleostomi</taxon>
        <taxon>Actinopterygii</taxon>
        <taxon>Neopterygii</taxon>
        <taxon>Teleostei</taxon>
        <taxon>Ostariophysi</taxon>
        <taxon>Siluriformes</taxon>
        <taxon>Sisoridae</taxon>
        <taxon>Sisorinae</taxon>
        <taxon>Bagarius</taxon>
    </lineage>
</organism>
<dbReference type="PROSITE" id="PS51207">
    <property type="entry name" value="PXA"/>
    <property type="match status" value="1"/>
</dbReference>
<evidence type="ECO:0000313" key="3">
    <source>
        <dbReference type="EMBL" id="TTG17233.1"/>
    </source>
</evidence>
<proteinExistence type="predicted"/>
<dbReference type="Proteomes" id="UP000319801">
    <property type="component" value="Unassembled WGS sequence"/>
</dbReference>
<keyword evidence="4" id="KW-1185">Reference proteome</keyword>
<dbReference type="Pfam" id="PF02194">
    <property type="entry name" value="PXA"/>
    <property type="match status" value="1"/>
</dbReference>
<name>A0A556VB90_BAGYA</name>
<protein>
    <submittedName>
        <fullName evidence="3">Sorting nexin-25</fullName>
    </submittedName>
</protein>
<dbReference type="PANTHER" id="PTHR22775:SF48">
    <property type="entry name" value="SORTING NEXIN-25"/>
    <property type="match status" value="1"/>
</dbReference>
<dbReference type="GO" id="GO:0035091">
    <property type="term" value="F:phosphatidylinositol binding"/>
    <property type="evidence" value="ECO:0007669"/>
    <property type="project" value="TreeGrafter"/>
</dbReference>
<evidence type="ECO:0000259" key="2">
    <source>
        <dbReference type="PROSITE" id="PS51207"/>
    </source>
</evidence>
<keyword evidence="1" id="KW-0812">Transmembrane</keyword>
<dbReference type="InterPro" id="IPR003114">
    <property type="entry name" value="Phox_assoc"/>
</dbReference>
<dbReference type="GO" id="GO:0005768">
    <property type="term" value="C:endosome"/>
    <property type="evidence" value="ECO:0007669"/>
    <property type="project" value="TreeGrafter"/>
</dbReference>
<feature type="transmembrane region" description="Helical" evidence="1">
    <location>
        <begin position="51"/>
        <end position="71"/>
    </location>
</feature>
<comment type="caution">
    <text evidence="3">The sequence shown here is derived from an EMBL/GenBank/DDBJ whole genome shotgun (WGS) entry which is preliminary data.</text>
</comment>
<dbReference type="EMBL" id="VCAZ01000200">
    <property type="protein sequence ID" value="TTG17233.1"/>
    <property type="molecule type" value="Genomic_DNA"/>
</dbReference>
<reference evidence="3 4" key="1">
    <citation type="journal article" date="2019" name="Genome Biol. Evol.">
        <title>Whole-Genome Sequencing of the Giant Devil Catfish, Bagarius yarrelli.</title>
        <authorList>
            <person name="Jiang W."/>
            <person name="Lv Y."/>
            <person name="Cheng L."/>
            <person name="Yang K."/>
            <person name="Chao B."/>
            <person name="Wang X."/>
            <person name="Li Y."/>
            <person name="Pan X."/>
            <person name="You X."/>
            <person name="Zhang Y."/>
            <person name="Yang J."/>
            <person name="Li J."/>
            <person name="Zhang X."/>
            <person name="Liu S."/>
            <person name="Sun C."/>
            <person name="Yang J."/>
            <person name="Shi Q."/>
        </authorList>
    </citation>
    <scope>NUCLEOTIDE SEQUENCE [LARGE SCALE GENOMIC DNA]</scope>
    <source>
        <strain evidence="3">JWS20170419001</strain>
        <tissue evidence="3">Muscle</tissue>
    </source>
</reference>
<dbReference type="AlphaFoldDB" id="A0A556VB90"/>
<evidence type="ECO:0000256" key="1">
    <source>
        <dbReference type="SAM" id="Phobius"/>
    </source>
</evidence>
<keyword evidence="1" id="KW-0472">Membrane</keyword>
<sequence>MHVNGSRSGDAPMPSPSCRLLPAFTLGIAAAAVLFQSGYGGLSVTSFFLKLFIYFSFVLVCFLLGCLGSIVKKSPPKIVPFHPFKRQWHKLQDLFNKLMTRRVVVSHNVDKALKEVFDYSYRDYILSWYVPLSQDEGQLYQMLAEDFWEITKQLRTRLSEVDVVNVVCNNMVKSLHAHFCDLKASNTRQEELPRQPTRAFPLHPCLCSPKEEMRFLLKLSFCAAVHVF</sequence>
<keyword evidence="1" id="KW-1133">Transmembrane helix</keyword>
<dbReference type="PANTHER" id="PTHR22775">
    <property type="entry name" value="SORTING NEXIN"/>
    <property type="match status" value="1"/>
</dbReference>
<dbReference type="OrthoDB" id="120967at2759"/>